<dbReference type="Pfam" id="PF00515">
    <property type="entry name" value="TPR_1"/>
    <property type="match status" value="1"/>
</dbReference>
<protein>
    <submittedName>
        <fullName evidence="5">Uncharacterized protein</fullName>
    </submittedName>
</protein>
<dbReference type="InterPro" id="IPR051012">
    <property type="entry name" value="CellSynth/LPSAsmb/PSIAsmb"/>
</dbReference>
<dbReference type="SMART" id="SM00028">
    <property type="entry name" value="TPR"/>
    <property type="match status" value="3"/>
</dbReference>
<dbReference type="STRING" id="1702214.AL399_07010"/>
<proteinExistence type="predicted"/>
<feature type="compositionally biased region" description="Low complexity" evidence="4">
    <location>
        <begin position="143"/>
        <end position="156"/>
    </location>
</feature>
<keyword evidence="1" id="KW-0677">Repeat</keyword>
<dbReference type="PANTHER" id="PTHR45586">
    <property type="entry name" value="TPR REPEAT-CONTAINING PROTEIN PA4667"/>
    <property type="match status" value="1"/>
</dbReference>
<dbReference type="Proteomes" id="UP000054172">
    <property type="component" value="Unassembled WGS sequence"/>
</dbReference>
<sequence length="265" mass="30360">MVCMVAVGALFLLPSEGLGQRPERFIRGGNRLYGKGEHAAAEKEYWKALNADSTSVKGRFNLADAQYEQKKYAQAQRFYEGLATAPGGSPATQAASWYNLGNALFKQNKLPECVEAYKQALKLQPKDEDARYNLSEALRRLQKQQGQNKDQNNQNQDQKDKDKNKDQQNQNQQNQNQNKDQSQEQKDQGKDQKDRDKQNQQEQNREQGNQQEQNSQAHQQQGQMSQEDAAQLLKALERQEADTQDKVQKQKAKATRSKSRTNKDW</sequence>
<accession>A0A0Q4B8C9</accession>
<comment type="caution">
    <text evidence="5">The sequence shown here is derived from an EMBL/GenBank/DDBJ whole genome shotgun (WGS) entry which is preliminary data.</text>
</comment>
<evidence type="ECO:0000256" key="2">
    <source>
        <dbReference type="ARBA" id="ARBA00022803"/>
    </source>
</evidence>
<evidence type="ECO:0000313" key="6">
    <source>
        <dbReference type="Proteomes" id="UP000054172"/>
    </source>
</evidence>
<keyword evidence="6" id="KW-1185">Reference proteome</keyword>
<dbReference type="SUPFAM" id="SSF48452">
    <property type="entry name" value="TPR-like"/>
    <property type="match status" value="1"/>
</dbReference>
<feature type="region of interest" description="Disordered" evidence="4">
    <location>
        <begin position="142"/>
        <end position="265"/>
    </location>
</feature>
<dbReference type="AlphaFoldDB" id="A0A0Q4B8C9"/>
<reference evidence="5" key="1">
    <citation type="submission" date="2015-08" db="EMBL/GenBank/DDBJ databases">
        <title>Candidatus Bacteriodes Periocalifornicus.</title>
        <authorList>
            <person name="McLean J.S."/>
            <person name="Kelley S."/>
        </authorList>
    </citation>
    <scope>NUCLEOTIDE SEQUENCE [LARGE SCALE GENOMIC DNA]</scope>
    <source>
        <strain evidence="5">12B</strain>
    </source>
</reference>
<evidence type="ECO:0000256" key="1">
    <source>
        <dbReference type="ARBA" id="ARBA00022737"/>
    </source>
</evidence>
<feature type="compositionally biased region" description="Basic and acidic residues" evidence="4">
    <location>
        <begin position="181"/>
        <end position="205"/>
    </location>
</feature>
<dbReference type="Pfam" id="PF13432">
    <property type="entry name" value="TPR_16"/>
    <property type="match status" value="1"/>
</dbReference>
<dbReference type="PROSITE" id="PS50005">
    <property type="entry name" value="TPR"/>
    <property type="match status" value="1"/>
</dbReference>
<feature type="compositionally biased region" description="Low complexity" evidence="4">
    <location>
        <begin position="206"/>
        <end position="227"/>
    </location>
</feature>
<organism evidence="5 6">
    <name type="scientific">Candidatus [Bacteroides] periocalifornicus</name>
    <dbReference type="NCBI Taxonomy" id="1702214"/>
    <lineage>
        <taxon>Bacteria</taxon>
        <taxon>Pseudomonadati</taxon>
        <taxon>Bacteroidota</taxon>
    </lineage>
</organism>
<feature type="repeat" description="TPR" evidence="3">
    <location>
        <begin position="94"/>
        <end position="127"/>
    </location>
</feature>
<dbReference type="Gene3D" id="1.25.40.10">
    <property type="entry name" value="Tetratricopeptide repeat domain"/>
    <property type="match status" value="2"/>
</dbReference>
<evidence type="ECO:0000256" key="3">
    <source>
        <dbReference type="PROSITE-ProRule" id="PRU00339"/>
    </source>
</evidence>
<feature type="compositionally biased region" description="Basic residues" evidence="4">
    <location>
        <begin position="249"/>
        <end position="265"/>
    </location>
</feature>
<dbReference type="InterPro" id="IPR011990">
    <property type="entry name" value="TPR-like_helical_dom_sf"/>
</dbReference>
<gene>
    <name evidence="5" type="ORF">AL399_07010</name>
</gene>
<name>A0A0Q4B8C9_9BACT</name>
<feature type="compositionally biased region" description="Basic and acidic residues" evidence="4">
    <location>
        <begin position="157"/>
        <end position="166"/>
    </location>
</feature>
<dbReference type="PROSITE" id="PS50293">
    <property type="entry name" value="TPR_REGION"/>
    <property type="match status" value="1"/>
</dbReference>
<keyword evidence="2 3" id="KW-0802">TPR repeat</keyword>
<evidence type="ECO:0000256" key="4">
    <source>
        <dbReference type="SAM" id="MobiDB-lite"/>
    </source>
</evidence>
<dbReference type="PANTHER" id="PTHR45586:SF1">
    <property type="entry name" value="LIPOPOLYSACCHARIDE ASSEMBLY PROTEIN B"/>
    <property type="match status" value="1"/>
</dbReference>
<dbReference type="EMBL" id="LIIK01000035">
    <property type="protein sequence ID" value="KQM08497.1"/>
    <property type="molecule type" value="Genomic_DNA"/>
</dbReference>
<evidence type="ECO:0000313" key="5">
    <source>
        <dbReference type="EMBL" id="KQM08497.1"/>
    </source>
</evidence>
<feature type="compositionally biased region" description="Basic and acidic residues" evidence="4">
    <location>
        <begin position="235"/>
        <end position="248"/>
    </location>
</feature>
<feature type="compositionally biased region" description="Low complexity" evidence="4">
    <location>
        <begin position="167"/>
        <end position="180"/>
    </location>
</feature>
<dbReference type="InterPro" id="IPR019734">
    <property type="entry name" value="TPR_rpt"/>
</dbReference>
<dbReference type="PATRIC" id="fig|1702214.3.peg.892"/>